<dbReference type="PROSITE" id="PS51257">
    <property type="entry name" value="PROKAR_LIPOPROTEIN"/>
    <property type="match status" value="1"/>
</dbReference>
<protein>
    <recommendedName>
        <fullName evidence="4">Lipoprotein</fullName>
    </recommendedName>
</protein>
<feature type="chain" id="PRO_5006601370" description="Lipoprotein" evidence="1">
    <location>
        <begin position="20"/>
        <end position="223"/>
    </location>
</feature>
<keyword evidence="1" id="KW-0732">Signal</keyword>
<evidence type="ECO:0000313" key="2">
    <source>
        <dbReference type="EMBL" id="ALO45569.1"/>
    </source>
</evidence>
<dbReference type="EMBL" id="CP013189">
    <property type="protein sequence ID" value="ALO45569.1"/>
    <property type="molecule type" value="Genomic_DNA"/>
</dbReference>
<reference evidence="2 3" key="1">
    <citation type="submission" date="2015-11" db="EMBL/GenBank/DDBJ databases">
        <authorList>
            <person name="Zhang Y."/>
            <person name="Guo Z."/>
        </authorList>
    </citation>
    <scope>NUCLEOTIDE SEQUENCE [LARGE SCALE GENOMIC DNA]</scope>
    <source>
        <strain evidence="2 3">KCTC 32221</strain>
    </source>
</reference>
<evidence type="ECO:0000313" key="3">
    <source>
        <dbReference type="Proteomes" id="UP000065641"/>
    </source>
</evidence>
<organism evidence="2 3">
    <name type="scientific">Pseudohongiella spirulinae</name>
    <dbReference type="NCBI Taxonomy" id="1249552"/>
    <lineage>
        <taxon>Bacteria</taxon>
        <taxon>Pseudomonadati</taxon>
        <taxon>Pseudomonadota</taxon>
        <taxon>Gammaproteobacteria</taxon>
        <taxon>Pseudomonadales</taxon>
        <taxon>Pseudohongiellaceae</taxon>
        <taxon>Pseudohongiella</taxon>
    </lineage>
</organism>
<feature type="signal peptide" evidence="1">
    <location>
        <begin position="1"/>
        <end position="19"/>
    </location>
</feature>
<sequence length="223" mass="24461" precursor="true">MLSKRLIAGMALLSLAACQSGYTPQPRATLFPASEQSYMRSAAHWDILAANEASAISQAVDDSNLLSIRSADVGDSPFEQAYRNMLLAHLVGNNVQVALDPASASHHIDYDIQVVRHENRRSLRPRPGTASAAFAIGVFGANVRNWTDQELALIPVGLGLDLLNVVWRDTEESVTEVVVNSRLHDGNRIIAADSRVYYFNAQDEHNYQGQGRQFQVVSSEQGE</sequence>
<evidence type="ECO:0008006" key="4">
    <source>
        <dbReference type="Google" id="ProtNLM"/>
    </source>
</evidence>
<dbReference type="OrthoDB" id="6891340at2"/>
<evidence type="ECO:0000256" key="1">
    <source>
        <dbReference type="SAM" id="SignalP"/>
    </source>
</evidence>
<dbReference type="RefSeq" id="WP_058021099.1">
    <property type="nucleotide sequence ID" value="NZ_CP013189.1"/>
</dbReference>
<dbReference type="AlphaFoldDB" id="A0A0S2KB81"/>
<dbReference type="Proteomes" id="UP000065641">
    <property type="component" value="Chromosome"/>
</dbReference>
<keyword evidence="3" id="KW-1185">Reference proteome</keyword>
<dbReference type="STRING" id="1249552.PS2015_899"/>
<dbReference type="KEGG" id="pspi:PS2015_899"/>
<accession>A0A0S2KB81</accession>
<gene>
    <name evidence="2" type="ORF">PS2015_899</name>
</gene>
<proteinExistence type="predicted"/>
<name>A0A0S2KB81_9GAMM</name>